<feature type="transmembrane region" description="Helical" evidence="1">
    <location>
        <begin position="162"/>
        <end position="184"/>
    </location>
</feature>
<evidence type="ECO:0000313" key="3">
    <source>
        <dbReference type="Proteomes" id="UP000183015"/>
    </source>
</evidence>
<dbReference type="STRING" id="235985.SAMN05414137_108109"/>
<evidence type="ECO:0000313" key="2">
    <source>
        <dbReference type="EMBL" id="SEL38798.1"/>
    </source>
</evidence>
<accession>A0A1H7PTL9</accession>
<dbReference type="Proteomes" id="UP000183015">
    <property type="component" value="Unassembled WGS sequence"/>
</dbReference>
<feature type="transmembrane region" description="Helical" evidence="1">
    <location>
        <begin position="196"/>
        <end position="213"/>
    </location>
</feature>
<reference evidence="3" key="1">
    <citation type="submission" date="2016-10" db="EMBL/GenBank/DDBJ databases">
        <authorList>
            <person name="Varghese N."/>
        </authorList>
    </citation>
    <scope>NUCLEOTIDE SEQUENCE [LARGE SCALE GENOMIC DNA]</scope>
    <source>
        <strain evidence="3">DSM 45096 / BCRC 16803 / CGMCC 4.1857 / CIP 109030 / JCM 12277 / KCTC 19219 / NBRC 100920 / 33214</strain>
    </source>
</reference>
<keyword evidence="1" id="KW-0472">Membrane</keyword>
<feature type="transmembrane region" description="Helical" evidence="1">
    <location>
        <begin position="78"/>
        <end position="96"/>
    </location>
</feature>
<dbReference type="RefSeq" id="WP_042447881.1">
    <property type="nucleotide sequence ID" value="NZ_BBPN01000013.1"/>
</dbReference>
<dbReference type="EMBL" id="FOAZ01000008">
    <property type="protein sequence ID" value="SEL38798.1"/>
    <property type="molecule type" value="Genomic_DNA"/>
</dbReference>
<keyword evidence="1" id="KW-1133">Transmembrane helix</keyword>
<protein>
    <recommendedName>
        <fullName evidence="4">Intracellular septation protein A</fullName>
    </recommendedName>
</protein>
<dbReference type="NCBIfam" id="NF041646">
    <property type="entry name" value="VC0807_fam"/>
    <property type="match status" value="1"/>
</dbReference>
<keyword evidence="1" id="KW-0812">Transmembrane</keyword>
<feature type="transmembrane region" description="Helical" evidence="1">
    <location>
        <begin position="51"/>
        <end position="71"/>
    </location>
</feature>
<proteinExistence type="predicted"/>
<evidence type="ECO:0008006" key="4">
    <source>
        <dbReference type="Google" id="ProtNLM"/>
    </source>
</evidence>
<dbReference type="AlphaFoldDB" id="A0A1H7PTL9"/>
<keyword evidence="3" id="KW-1185">Reference proteome</keyword>
<evidence type="ECO:0000256" key="1">
    <source>
        <dbReference type="SAM" id="Phobius"/>
    </source>
</evidence>
<organism evidence="2 3">
    <name type="scientific">Streptacidiphilus jiangxiensis</name>
    <dbReference type="NCBI Taxonomy" id="235985"/>
    <lineage>
        <taxon>Bacteria</taxon>
        <taxon>Bacillati</taxon>
        <taxon>Actinomycetota</taxon>
        <taxon>Actinomycetes</taxon>
        <taxon>Kitasatosporales</taxon>
        <taxon>Streptomycetaceae</taxon>
        <taxon>Streptacidiphilus</taxon>
    </lineage>
</organism>
<feature type="transmembrane region" description="Helical" evidence="1">
    <location>
        <begin position="21"/>
        <end position="39"/>
    </location>
</feature>
<name>A0A1H7PTL9_STRJI</name>
<feature type="transmembrane region" description="Helical" evidence="1">
    <location>
        <begin position="108"/>
        <end position="124"/>
    </location>
</feature>
<gene>
    <name evidence="2" type="ORF">SAMN05414137_108109</name>
</gene>
<dbReference type="eggNOG" id="ENOG5032U91">
    <property type="taxonomic scope" value="Bacteria"/>
</dbReference>
<sequence>MTTTQSTPAGPRPGARRGRTLLMTWGPTILFNGLLPYFTYSYLTGHGASEVQGLLLIAAWPVVELLVYYLLHKRLDEFGAMMLVMFLLTALSAVAYDSSKLLLLKESALTVLLGAAFLGSLLLPRPLMFYFGRKFATDGSPDSLAWWNGLWQYPGFRHSQRVLTVVWGLGFVGQGVLLGALTAVVSTRTMVGLNSTVPYVCIGLQVLFTIVYSKRSAARGAARAAAETTAPGSAPGLVAQ</sequence>